<gene>
    <name evidence="2" type="ORF">QE152_g28507</name>
</gene>
<evidence type="ECO:0000256" key="1">
    <source>
        <dbReference type="SAM" id="MobiDB-lite"/>
    </source>
</evidence>
<evidence type="ECO:0000313" key="3">
    <source>
        <dbReference type="Proteomes" id="UP001458880"/>
    </source>
</evidence>
<sequence>MKTILYPIQYAAVILHPKLKNTDLTEDEINHGEDEILKMSESLQDDFGMLDKDTCNETETNNQGTVMKEAGSESFDENDNEEVDNDNEDIDYDNEEVDGDTEEIDYDNEEIKIHVMKQKQIIKVL</sequence>
<comment type="caution">
    <text evidence="2">The sequence shown here is derived from an EMBL/GenBank/DDBJ whole genome shotgun (WGS) entry which is preliminary data.</text>
</comment>
<evidence type="ECO:0000313" key="2">
    <source>
        <dbReference type="EMBL" id="KAK9704061.1"/>
    </source>
</evidence>
<organism evidence="2 3">
    <name type="scientific">Popillia japonica</name>
    <name type="common">Japanese beetle</name>
    <dbReference type="NCBI Taxonomy" id="7064"/>
    <lineage>
        <taxon>Eukaryota</taxon>
        <taxon>Metazoa</taxon>
        <taxon>Ecdysozoa</taxon>
        <taxon>Arthropoda</taxon>
        <taxon>Hexapoda</taxon>
        <taxon>Insecta</taxon>
        <taxon>Pterygota</taxon>
        <taxon>Neoptera</taxon>
        <taxon>Endopterygota</taxon>
        <taxon>Coleoptera</taxon>
        <taxon>Polyphaga</taxon>
        <taxon>Scarabaeiformia</taxon>
        <taxon>Scarabaeidae</taxon>
        <taxon>Rutelinae</taxon>
        <taxon>Popillia</taxon>
    </lineage>
</organism>
<protein>
    <submittedName>
        <fullName evidence="2">Uncharacterized protein</fullName>
    </submittedName>
</protein>
<name>A0AAW1JJ99_POPJA</name>
<feature type="compositionally biased region" description="Acidic residues" evidence="1">
    <location>
        <begin position="74"/>
        <end position="102"/>
    </location>
</feature>
<dbReference type="EMBL" id="JASPKY010000358">
    <property type="protein sequence ID" value="KAK9704061.1"/>
    <property type="molecule type" value="Genomic_DNA"/>
</dbReference>
<proteinExistence type="predicted"/>
<dbReference type="Proteomes" id="UP001458880">
    <property type="component" value="Unassembled WGS sequence"/>
</dbReference>
<keyword evidence="3" id="KW-1185">Reference proteome</keyword>
<reference evidence="2 3" key="1">
    <citation type="journal article" date="2024" name="BMC Genomics">
        <title>De novo assembly and annotation of Popillia japonica's genome with initial clues to its potential as an invasive pest.</title>
        <authorList>
            <person name="Cucini C."/>
            <person name="Boschi S."/>
            <person name="Funari R."/>
            <person name="Cardaioli E."/>
            <person name="Iannotti N."/>
            <person name="Marturano G."/>
            <person name="Paoli F."/>
            <person name="Bruttini M."/>
            <person name="Carapelli A."/>
            <person name="Frati F."/>
            <person name="Nardi F."/>
        </authorList>
    </citation>
    <scope>NUCLEOTIDE SEQUENCE [LARGE SCALE GENOMIC DNA]</scope>
    <source>
        <strain evidence="2">DMR45628</strain>
    </source>
</reference>
<dbReference type="AlphaFoldDB" id="A0AAW1JJ99"/>
<feature type="region of interest" description="Disordered" evidence="1">
    <location>
        <begin position="69"/>
        <end position="102"/>
    </location>
</feature>
<accession>A0AAW1JJ99</accession>